<dbReference type="InterPro" id="IPR042185">
    <property type="entry name" value="Serpin_sf_2"/>
</dbReference>
<dbReference type="PANTHER" id="PTHR11461:SF211">
    <property type="entry name" value="GH10112P-RELATED"/>
    <property type="match status" value="1"/>
</dbReference>
<keyword evidence="4" id="KW-0732">Signal</keyword>
<dbReference type="InterPro" id="IPR023795">
    <property type="entry name" value="Serpin_CS"/>
</dbReference>
<accession>A0AAV2IK86</accession>
<dbReference type="Gene3D" id="3.30.497.10">
    <property type="entry name" value="Antithrombin, subunit I, domain 2"/>
    <property type="match status" value="1"/>
</dbReference>
<protein>
    <recommendedName>
        <fullName evidence="5">Serpin domain-containing protein</fullName>
    </recommendedName>
</protein>
<dbReference type="InterPro" id="IPR042178">
    <property type="entry name" value="Serpin_sf_1"/>
</dbReference>
<dbReference type="GO" id="GO:0005615">
    <property type="term" value="C:extracellular space"/>
    <property type="evidence" value="ECO:0007669"/>
    <property type="project" value="InterPro"/>
</dbReference>
<feature type="transmembrane region" description="Helical" evidence="3">
    <location>
        <begin position="58"/>
        <end position="76"/>
    </location>
</feature>
<evidence type="ECO:0000256" key="1">
    <source>
        <dbReference type="ARBA" id="ARBA00009500"/>
    </source>
</evidence>
<dbReference type="SMART" id="SM00093">
    <property type="entry name" value="SERPIN"/>
    <property type="match status" value="1"/>
</dbReference>
<evidence type="ECO:0000313" key="6">
    <source>
        <dbReference type="EMBL" id="CAL1546578.1"/>
    </source>
</evidence>
<keyword evidence="3" id="KW-0812">Transmembrane</keyword>
<dbReference type="PROSITE" id="PS00284">
    <property type="entry name" value="SERPIN"/>
    <property type="match status" value="1"/>
</dbReference>
<dbReference type="SUPFAM" id="SSF56574">
    <property type="entry name" value="Serpins"/>
    <property type="match status" value="1"/>
</dbReference>
<evidence type="ECO:0000256" key="3">
    <source>
        <dbReference type="SAM" id="Phobius"/>
    </source>
</evidence>
<dbReference type="AlphaFoldDB" id="A0AAV2IK86"/>
<feature type="chain" id="PRO_5043987953" description="Serpin domain-containing protein" evidence="4">
    <location>
        <begin position="23"/>
        <end position="390"/>
    </location>
</feature>
<evidence type="ECO:0000256" key="2">
    <source>
        <dbReference type="RuleBase" id="RU000411"/>
    </source>
</evidence>
<comment type="caution">
    <text evidence="6">The sequence shown here is derived from an EMBL/GenBank/DDBJ whole genome shotgun (WGS) entry which is preliminary data.</text>
</comment>
<dbReference type="InterPro" id="IPR036186">
    <property type="entry name" value="Serpin_sf"/>
</dbReference>
<evidence type="ECO:0000313" key="7">
    <source>
        <dbReference type="Proteomes" id="UP001497497"/>
    </source>
</evidence>
<feature type="domain" description="Serpin" evidence="5">
    <location>
        <begin position="44"/>
        <end position="381"/>
    </location>
</feature>
<dbReference type="InterPro" id="IPR023796">
    <property type="entry name" value="Serpin_dom"/>
</dbReference>
<evidence type="ECO:0000256" key="4">
    <source>
        <dbReference type="SAM" id="SignalP"/>
    </source>
</evidence>
<organism evidence="6 7">
    <name type="scientific">Lymnaea stagnalis</name>
    <name type="common">Great pond snail</name>
    <name type="synonym">Helix stagnalis</name>
    <dbReference type="NCBI Taxonomy" id="6523"/>
    <lineage>
        <taxon>Eukaryota</taxon>
        <taxon>Metazoa</taxon>
        <taxon>Spiralia</taxon>
        <taxon>Lophotrochozoa</taxon>
        <taxon>Mollusca</taxon>
        <taxon>Gastropoda</taxon>
        <taxon>Heterobranchia</taxon>
        <taxon>Euthyneura</taxon>
        <taxon>Panpulmonata</taxon>
        <taxon>Hygrophila</taxon>
        <taxon>Lymnaeoidea</taxon>
        <taxon>Lymnaeidae</taxon>
        <taxon>Lymnaea</taxon>
    </lineage>
</organism>
<comment type="similarity">
    <text evidence="1 2">Belongs to the serpin family.</text>
</comment>
<sequence length="390" mass="43499">MVMYAFVTLSAVILGVVIIGLASPPPDPSPDVLALTGAISRFSQKLYKALAKHVDYKIVYSPFSAHLILSVLYLGARNTTADQMKSVLQTSSLSNSHEVYKSLIEYLNTVARDVVFTKIEAVFSQEDKVLLKYITDVDNYYKFTGNSYARLPSRDISSTTIYNPPITFSHKLDFNCTWKSQFNPGNTNRGQFKNKKGYVKDIDFMNQVGTFGVKLSAAENVDVVRLPFENERFAFYVVLPRTLEDFPSLEEIVSADNFDDSIFFSGVEEAYVNITVPKFDISSFQSLDDALENQGMAVAFSKESDFSGIREQPNPIKFVMQLAGIEVSETGANTASMSYVNMGPASSQNDPVKLVADHSFIFYVRDDASRLILLQGKQTDPSKKIFHIDP</sequence>
<reference evidence="6 7" key="1">
    <citation type="submission" date="2024-04" db="EMBL/GenBank/DDBJ databases">
        <authorList>
            <consortium name="Genoscope - CEA"/>
            <person name="William W."/>
        </authorList>
    </citation>
    <scope>NUCLEOTIDE SEQUENCE [LARGE SCALE GENOMIC DNA]</scope>
</reference>
<name>A0AAV2IK86_LYMST</name>
<keyword evidence="3" id="KW-1133">Transmembrane helix</keyword>
<feature type="signal peptide" evidence="4">
    <location>
        <begin position="1"/>
        <end position="22"/>
    </location>
</feature>
<proteinExistence type="inferred from homology"/>
<keyword evidence="3" id="KW-0472">Membrane</keyword>
<dbReference type="Proteomes" id="UP001497497">
    <property type="component" value="Unassembled WGS sequence"/>
</dbReference>
<dbReference type="PANTHER" id="PTHR11461">
    <property type="entry name" value="SERINE PROTEASE INHIBITOR, SERPIN"/>
    <property type="match status" value="1"/>
</dbReference>
<dbReference type="EMBL" id="CAXITT010000830">
    <property type="protein sequence ID" value="CAL1546578.1"/>
    <property type="molecule type" value="Genomic_DNA"/>
</dbReference>
<dbReference type="Pfam" id="PF00079">
    <property type="entry name" value="Serpin"/>
    <property type="match status" value="2"/>
</dbReference>
<evidence type="ECO:0000259" key="5">
    <source>
        <dbReference type="SMART" id="SM00093"/>
    </source>
</evidence>
<dbReference type="Gene3D" id="2.30.39.10">
    <property type="entry name" value="Alpha-1-antitrypsin, domain 1"/>
    <property type="match status" value="2"/>
</dbReference>
<gene>
    <name evidence="6" type="ORF">GSLYS_00019955001</name>
</gene>
<dbReference type="GO" id="GO:0004867">
    <property type="term" value="F:serine-type endopeptidase inhibitor activity"/>
    <property type="evidence" value="ECO:0007669"/>
    <property type="project" value="InterPro"/>
</dbReference>
<keyword evidence="7" id="KW-1185">Reference proteome</keyword>
<dbReference type="InterPro" id="IPR000215">
    <property type="entry name" value="Serpin_fam"/>
</dbReference>